<dbReference type="RefSeq" id="WP_047844727.1">
    <property type="nucleotide sequence ID" value="NZ_AEJF01000005.1"/>
</dbReference>
<dbReference type="InterPro" id="IPR023214">
    <property type="entry name" value="HAD_sf"/>
</dbReference>
<dbReference type="SUPFAM" id="SSF56784">
    <property type="entry name" value="HAD-like"/>
    <property type="match status" value="1"/>
</dbReference>
<dbReference type="InterPro" id="IPR006439">
    <property type="entry name" value="HAD-SF_hydro_IA"/>
</dbReference>
<dbReference type="CDD" id="cd02603">
    <property type="entry name" value="HAD_sEH-N_like"/>
    <property type="match status" value="1"/>
</dbReference>
<dbReference type="InterPro" id="IPR036412">
    <property type="entry name" value="HAD-like_sf"/>
</dbReference>
<organism evidence="1 2">
    <name type="scientific">Caballeronia mineralivorans PML1(12)</name>
    <dbReference type="NCBI Taxonomy" id="908627"/>
    <lineage>
        <taxon>Bacteria</taxon>
        <taxon>Pseudomonadati</taxon>
        <taxon>Pseudomonadota</taxon>
        <taxon>Betaproteobacteria</taxon>
        <taxon>Burkholderiales</taxon>
        <taxon>Burkholderiaceae</taxon>
        <taxon>Caballeronia</taxon>
    </lineage>
</organism>
<dbReference type="SFLD" id="SFLDS00003">
    <property type="entry name" value="Haloacid_Dehalogenase"/>
    <property type="match status" value="1"/>
</dbReference>
<dbReference type="Pfam" id="PF00702">
    <property type="entry name" value="Hydrolase"/>
    <property type="match status" value="1"/>
</dbReference>
<dbReference type="PATRIC" id="fig|908627.4.peg.206"/>
<dbReference type="Gene3D" id="3.40.50.1000">
    <property type="entry name" value="HAD superfamily/HAD-like"/>
    <property type="match status" value="1"/>
</dbReference>
<dbReference type="Gene3D" id="1.10.150.240">
    <property type="entry name" value="Putative phosphatase, domain 2"/>
    <property type="match status" value="1"/>
</dbReference>
<dbReference type="NCBIfam" id="TIGR01509">
    <property type="entry name" value="HAD-SF-IA-v3"/>
    <property type="match status" value="1"/>
</dbReference>
<name>A0A0J1G775_9BURK</name>
<dbReference type="EMBL" id="AEJF01000005">
    <property type="protein sequence ID" value="KLU28123.1"/>
    <property type="molecule type" value="Genomic_DNA"/>
</dbReference>
<sequence length="204" mass="22343">MTTPISLVLFDMDDVLCHYDRSARVRHLAALSSRTFDEVRHAIWDSGLEAQADAGLLDDAEYLNETECLLNCPISKYDWLLARRAAMTPNLAVLALATAVAERYRVAVLTNNPRMVADNIGYLCPAVANVFRANVFASASFKAAKPAAETYHRCLDALDVSAAEVLFVDDLEINVAGAREAGLHGHLFTGHEALSSELRCHNLL</sequence>
<evidence type="ECO:0000313" key="1">
    <source>
        <dbReference type="EMBL" id="KLU28123.1"/>
    </source>
</evidence>
<dbReference type="PANTHER" id="PTHR43611:SF3">
    <property type="entry name" value="FLAVIN MONONUCLEOTIDE HYDROLASE 1, CHLOROPLATIC"/>
    <property type="match status" value="1"/>
</dbReference>
<accession>A0A0J1G775</accession>
<keyword evidence="1" id="KW-0378">Hydrolase</keyword>
<proteinExistence type="predicted"/>
<dbReference type="Proteomes" id="UP000035963">
    <property type="component" value="Unassembled WGS sequence"/>
</dbReference>
<dbReference type="PANTHER" id="PTHR43611">
    <property type="entry name" value="ALPHA-D-GLUCOSE 1-PHOSPHATE PHOSPHATASE"/>
    <property type="match status" value="1"/>
</dbReference>
<dbReference type="OrthoDB" id="9797415at2"/>
<dbReference type="InterPro" id="IPR023198">
    <property type="entry name" value="PGP-like_dom2"/>
</dbReference>
<gene>
    <name evidence="1" type="ORF">EOS_00940</name>
</gene>
<comment type="caution">
    <text evidence="1">The sequence shown here is derived from an EMBL/GenBank/DDBJ whole genome shotgun (WGS) entry which is preliminary data.</text>
</comment>
<protein>
    <submittedName>
        <fullName evidence="1">HAD family hydrolase</fullName>
    </submittedName>
</protein>
<dbReference type="AlphaFoldDB" id="A0A0J1G775"/>
<keyword evidence="2" id="KW-1185">Reference proteome</keyword>
<dbReference type="GO" id="GO:0016787">
    <property type="term" value="F:hydrolase activity"/>
    <property type="evidence" value="ECO:0007669"/>
    <property type="project" value="UniProtKB-KW"/>
</dbReference>
<dbReference type="SFLD" id="SFLDG01129">
    <property type="entry name" value="C1.5:_HAD__Beta-PGM__Phosphata"/>
    <property type="match status" value="1"/>
</dbReference>
<reference evidence="1 2" key="1">
    <citation type="journal article" date="2015" name="Genome Announc.">
        <title>Draft Genome Sequence of Burkholderia sp. Strain PML1(12), an Ectomycorrhizosphere-Inhabiting Bacterium with Effective Mineral-Weathering Ability.</title>
        <authorList>
            <person name="Uroz S."/>
            <person name="Oger P."/>
        </authorList>
    </citation>
    <scope>NUCLEOTIDE SEQUENCE [LARGE SCALE GENOMIC DNA]</scope>
    <source>
        <strain evidence="2">PML1(12)</strain>
    </source>
</reference>
<evidence type="ECO:0000313" key="2">
    <source>
        <dbReference type="Proteomes" id="UP000035963"/>
    </source>
</evidence>